<dbReference type="KEGG" id="cvc:BKX93_13490"/>
<gene>
    <name evidence="8" type="ORF">BKX93_13490</name>
</gene>
<dbReference type="SUPFAM" id="SSF46689">
    <property type="entry name" value="Homeodomain-like"/>
    <property type="match status" value="1"/>
</dbReference>
<evidence type="ECO:0000256" key="2">
    <source>
        <dbReference type="ARBA" id="ARBA00022840"/>
    </source>
</evidence>
<dbReference type="GO" id="GO:0005524">
    <property type="term" value="F:ATP binding"/>
    <property type="evidence" value="ECO:0007669"/>
    <property type="project" value="UniProtKB-KW"/>
</dbReference>
<dbReference type="InterPro" id="IPR025662">
    <property type="entry name" value="Sigma_54_int_dom_ATP-bd_1"/>
</dbReference>
<dbReference type="InterPro" id="IPR002197">
    <property type="entry name" value="HTH_Fis"/>
</dbReference>
<dbReference type="Gene3D" id="1.10.8.60">
    <property type="match status" value="1"/>
</dbReference>
<sequence length="613" mass="65106">MTPTARLPLDEIRRRFFAGQPLPGQALPPSILHSWQRCQGLGLSAGGRGGDRLTDGELRDRREASADWLEPARPALAGLYEQVSAGGLALVVADRRGLVLDQAGDIGFLDKAERLALTPGMDWSEAARGTNAIGTALAAADSVLVRGAEHYLERNRALNCAASPLFGPQGQLLGALDISGPGRKLGDAQRLALLAARGQIEARLLEDAARHGWLLTLHADPRWLGSPAASQLVFDDDGRLLAANRAGLAFCGLEPDAWQPRHFAALFGQSLEHWLDRHGPAAGLLAFGHHRLSARLRPPPLQLPKSSAPAGGMPRPPAAPALDGLPDGLFSTALKLLEADIPVLILGETGTGKDRLARALHAAGSRRGAAFAAVNCAAIPEGLIEAELFGYQPGAYTGASRQGSKGRLREADGGVLFLDEIGDMPLSLQARLLRVLQEREVTPLGGGPARRLDIRLICATHRDLRARVDDGGFRADLYYRLCHYPLSLPPLRERGDAAAIAQTMLDGMGAARRGISLAPELARAIRGYRWPGNLRELANLLATLLALADDGAALGVEHLPAALREEMAAQGHAVEDSAIADLLRRCGGNASAAARALGISRSTLYRRLGKTPR</sequence>
<dbReference type="Gene3D" id="3.40.50.300">
    <property type="entry name" value="P-loop containing nucleotide triphosphate hydrolases"/>
    <property type="match status" value="1"/>
</dbReference>
<dbReference type="EMBL" id="CP017707">
    <property type="protein sequence ID" value="AOZ50903.1"/>
    <property type="molecule type" value="Genomic_DNA"/>
</dbReference>
<dbReference type="Pfam" id="PF01590">
    <property type="entry name" value="GAF"/>
    <property type="match status" value="1"/>
</dbReference>
<keyword evidence="4" id="KW-0238">DNA-binding</keyword>
<evidence type="ECO:0000256" key="5">
    <source>
        <dbReference type="ARBA" id="ARBA00023163"/>
    </source>
</evidence>
<dbReference type="SMART" id="SM00382">
    <property type="entry name" value="AAA"/>
    <property type="match status" value="1"/>
</dbReference>
<evidence type="ECO:0000256" key="1">
    <source>
        <dbReference type="ARBA" id="ARBA00022741"/>
    </source>
</evidence>
<proteinExistence type="predicted"/>
<dbReference type="Gene3D" id="3.30.450.40">
    <property type="match status" value="1"/>
</dbReference>
<feature type="domain" description="Sigma-54 factor interaction" evidence="7">
    <location>
        <begin position="329"/>
        <end position="546"/>
    </location>
</feature>
<dbReference type="GO" id="GO:0006355">
    <property type="term" value="P:regulation of DNA-templated transcription"/>
    <property type="evidence" value="ECO:0007669"/>
    <property type="project" value="InterPro"/>
</dbReference>
<dbReference type="InterPro" id="IPR058031">
    <property type="entry name" value="AAA_lid_NorR"/>
</dbReference>
<dbReference type="RefSeq" id="WP_070980203.1">
    <property type="nucleotide sequence ID" value="NZ_CP017707.1"/>
</dbReference>
<dbReference type="SUPFAM" id="SSF55781">
    <property type="entry name" value="GAF domain-like"/>
    <property type="match status" value="1"/>
</dbReference>
<name>A0A1D9LI30_9NEIS</name>
<keyword evidence="2" id="KW-0067">ATP-binding</keyword>
<dbReference type="SUPFAM" id="SSF52540">
    <property type="entry name" value="P-loop containing nucleoside triphosphate hydrolases"/>
    <property type="match status" value="1"/>
</dbReference>
<dbReference type="Pfam" id="PF25601">
    <property type="entry name" value="AAA_lid_14"/>
    <property type="match status" value="1"/>
</dbReference>
<dbReference type="PROSITE" id="PS50045">
    <property type="entry name" value="SIGMA54_INTERACT_4"/>
    <property type="match status" value="1"/>
</dbReference>
<keyword evidence="3" id="KW-0805">Transcription regulation</keyword>
<keyword evidence="1" id="KW-0547">Nucleotide-binding</keyword>
<dbReference type="CDD" id="cd00009">
    <property type="entry name" value="AAA"/>
    <property type="match status" value="1"/>
</dbReference>
<keyword evidence="5" id="KW-0804">Transcription</keyword>
<evidence type="ECO:0000256" key="4">
    <source>
        <dbReference type="ARBA" id="ARBA00023125"/>
    </source>
</evidence>
<dbReference type="STRING" id="1108595.BKX93_13490"/>
<evidence type="ECO:0000256" key="6">
    <source>
        <dbReference type="SAM" id="MobiDB-lite"/>
    </source>
</evidence>
<dbReference type="InterPro" id="IPR025944">
    <property type="entry name" value="Sigma_54_int_dom_CS"/>
</dbReference>
<accession>A0A1D9LI30</accession>
<dbReference type="PROSITE" id="PS00688">
    <property type="entry name" value="SIGMA54_INTERACT_3"/>
    <property type="match status" value="1"/>
</dbReference>
<dbReference type="Proteomes" id="UP000178776">
    <property type="component" value="Chromosome"/>
</dbReference>
<dbReference type="InterPro" id="IPR029016">
    <property type="entry name" value="GAF-like_dom_sf"/>
</dbReference>
<dbReference type="Pfam" id="PF00158">
    <property type="entry name" value="Sigma54_activat"/>
    <property type="match status" value="1"/>
</dbReference>
<dbReference type="PRINTS" id="PR01590">
    <property type="entry name" value="HTHFIS"/>
</dbReference>
<protein>
    <submittedName>
        <fullName evidence="8">Sigma-54-dependent Fis family transcriptional regulator</fullName>
    </submittedName>
</protein>
<feature type="region of interest" description="Disordered" evidence="6">
    <location>
        <begin position="299"/>
        <end position="322"/>
    </location>
</feature>
<dbReference type="GeneID" id="68842221"/>
<dbReference type="Pfam" id="PF02954">
    <property type="entry name" value="HTH_8"/>
    <property type="match status" value="1"/>
</dbReference>
<dbReference type="Gene3D" id="1.10.10.60">
    <property type="entry name" value="Homeodomain-like"/>
    <property type="match status" value="1"/>
</dbReference>
<dbReference type="FunFam" id="3.40.50.300:FF:000006">
    <property type="entry name" value="DNA-binding transcriptional regulator NtrC"/>
    <property type="match status" value="1"/>
</dbReference>
<dbReference type="AlphaFoldDB" id="A0A1D9LI30"/>
<dbReference type="PANTHER" id="PTHR32071">
    <property type="entry name" value="TRANSCRIPTIONAL REGULATORY PROTEIN"/>
    <property type="match status" value="1"/>
</dbReference>
<dbReference type="InterPro" id="IPR009057">
    <property type="entry name" value="Homeodomain-like_sf"/>
</dbReference>
<evidence type="ECO:0000256" key="3">
    <source>
        <dbReference type="ARBA" id="ARBA00023015"/>
    </source>
</evidence>
<evidence type="ECO:0000313" key="9">
    <source>
        <dbReference type="Proteomes" id="UP000178776"/>
    </source>
</evidence>
<evidence type="ECO:0000259" key="7">
    <source>
        <dbReference type="PROSITE" id="PS50045"/>
    </source>
</evidence>
<dbReference type="InterPro" id="IPR003018">
    <property type="entry name" value="GAF"/>
</dbReference>
<evidence type="ECO:0000313" key="8">
    <source>
        <dbReference type="EMBL" id="AOZ50903.1"/>
    </source>
</evidence>
<organism evidence="8 9">
    <name type="scientific">Chromobacterium vaccinii</name>
    <dbReference type="NCBI Taxonomy" id="1108595"/>
    <lineage>
        <taxon>Bacteria</taxon>
        <taxon>Pseudomonadati</taxon>
        <taxon>Pseudomonadota</taxon>
        <taxon>Betaproteobacteria</taxon>
        <taxon>Neisseriales</taxon>
        <taxon>Chromobacteriaceae</taxon>
        <taxon>Chromobacterium</taxon>
    </lineage>
</organism>
<dbReference type="GO" id="GO:0043565">
    <property type="term" value="F:sequence-specific DNA binding"/>
    <property type="evidence" value="ECO:0007669"/>
    <property type="project" value="InterPro"/>
</dbReference>
<dbReference type="PANTHER" id="PTHR32071:SF77">
    <property type="entry name" value="TRANSCRIPTIONAL REGULATORY PROTEIN"/>
    <property type="match status" value="1"/>
</dbReference>
<reference evidence="8 9" key="1">
    <citation type="submission" date="2016-10" db="EMBL/GenBank/DDBJ databases">
        <title>Chromobacterium muskegensis sp. nov., an insecticidal bacterium isolated from Sphagnum bogs.</title>
        <authorList>
            <person name="Sparks M.E."/>
            <person name="Blackburn M.B."/>
            <person name="Gundersen-Rindal D.E."/>
            <person name="Mitchell A."/>
            <person name="Farrar R."/>
            <person name="Kuhar D."/>
        </authorList>
    </citation>
    <scope>NUCLEOTIDE SEQUENCE [LARGE SCALE GENOMIC DNA]</scope>
    <source>
        <strain evidence="8 9">21-1</strain>
    </source>
</reference>
<dbReference type="InterPro" id="IPR027417">
    <property type="entry name" value="P-loop_NTPase"/>
</dbReference>
<dbReference type="InterPro" id="IPR003593">
    <property type="entry name" value="AAA+_ATPase"/>
</dbReference>
<dbReference type="PROSITE" id="PS00675">
    <property type="entry name" value="SIGMA54_INTERACT_1"/>
    <property type="match status" value="1"/>
</dbReference>
<dbReference type="InterPro" id="IPR002078">
    <property type="entry name" value="Sigma_54_int"/>
</dbReference>